<accession>A0ABR0AIR5</accession>
<comment type="caution">
    <text evidence="7">The sequence shown here is derived from an EMBL/GenBank/DDBJ whole genome shotgun (WGS) entry which is preliminary data.</text>
</comment>
<keyword evidence="2" id="KW-0479">Metal-binding</keyword>
<dbReference type="PANTHER" id="PTHR46481:SF10">
    <property type="entry name" value="ZINC FINGER BED DOMAIN-CONTAINING PROTEIN 39"/>
    <property type="match status" value="1"/>
</dbReference>
<keyword evidence="4" id="KW-0862">Zinc</keyword>
<dbReference type="InterPro" id="IPR052035">
    <property type="entry name" value="ZnF_BED_domain_contain"/>
</dbReference>
<dbReference type="EMBL" id="JAOYFB010000037">
    <property type="protein sequence ID" value="KAK4025011.1"/>
    <property type="molecule type" value="Genomic_DNA"/>
</dbReference>
<evidence type="ECO:0000256" key="6">
    <source>
        <dbReference type="SAM" id="MobiDB-lite"/>
    </source>
</evidence>
<feature type="compositionally biased region" description="Acidic residues" evidence="6">
    <location>
        <begin position="309"/>
        <end position="318"/>
    </location>
</feature>
<dbReference type="SUPFAM" id="SSF53098">
    <property type="entry name" value="Ribonuclease H-like"/>
    <property type="match status" value="1"/>
</dbReference>
<evidence type="ECO:0000256" key="5">
    <source>
        <dbReference type="ARBA" id="ARBA00023242"/>
    </source>
</evidence>
<organism evidence="7 8">
    <name type="scientific">Daphnia magna</name>
    <dbReference type="NCBI Taxonomy" id="35525"/>
    <lineage>
        <taxon>Eukaryota</taxon>
        <taxon>Metazoa</taxon>
        <taxon>Ecdysozoa</taxon>
        <taxon>Arthropoda</taxon>
        <taxon>Crustacea</taxon>
        <taxon>Branchiopoda</taxon>
        <taxon>Diplostraca</taxon>
        <taxon>Cladocera</taxon>
        <taxon>Anomopoda</taxon>
        <taxon>Daphniidae</taxon>
        <taxon>Daphnia</taxon>
    </lineage>
</organism>
<dbReference type="PANTHER" id="PTHR46481">
    <property type="entry name" value="ZINC FINGER BED DOMAIN-CONTAINING PROTEIN 4"/>
    <property type="match status" value="1"/>
</dbReference>
<proteinExistence type="predicted"/>
<comment type="subcellular location">
    <subcellularLocation>
        <location evidence="1">Nucleus</location>
    </subcellularLocation>
</comment>
<keyword evidence="5" id="KW-0539">Nucleus</keyword>
<evidence type="ECO:0000313" key="8">
    <source>
        <dbReference type="Proteomes" id="UP001234178"/>
    </source>
</evidence>
<evidence type="ECO:0000256" key="3">
    <source>
        <dbReference type="ARBA" id="ARBA00022771"/>
    </source>
</evidence>
<evidence type="ECO:0000256" key="2">
    <source>
        <dbReference type="ARBA" id="ARBA00022723"/>
    </source>
</evidence>
<evidence type="ECO:0000256" key="4">
    <source>
        <dbReference type="ARBA" id="ARBA00022833"/>
    </source>
</evidence>
<evidence type="ECO:0000313" key="7">
    <source>
        <dbReference type="EMBL" id="KAK4025011.1"/>
    </source>
</evidence>
<sequence length="731" mass="83842">MESEESDLEEATPFVPASLFKKSPIHNYFVYNKETNKSLCKNKKYKAEIQGKNSTNLVNHLKIPVHINDEYQKYVKELVDYKEASTSKKRKLSKTVTPKLPQPTLQHVLSRKVVYSKNSQKQILLRKKFAFFVATTSFANSLCENQDFNSYIRLLDERHTLPNRQRLTKDIISLACKGKELIKQTIKSGLSKPIATADIWSKKGLSSSYLGVTLHYVSSEHKLQKVVVLDLIHFPPPHTGTEVANLIKKVFKAWDIKVPIIITDNGSNMIKAFKEVRANHIEEVIENVVASSTEKETSDCGNLYSDIEDHTDEQEEEDHTERDMSSNEEDQPLGFPTNSNSETEESTILLENEEVEYDNFETQITDALAHCRIIRRPNESKEELKLRRLSCLSHRLQLVMSIFDKFKMEARRSTSDEAYETRRNMPAFAKVIAKCRKLVSRINTSSIATPLLIKLAGKKLLSDVSTRWSSNYLVMDNMYTLRKPINDVCEQMGWDGLSNSDWILLKHIIDLLEPFASYTQLVSADKNITFSSAVPCIEELKLHLEECAKIPGLNLVSTAMLQDLIRRHDFMTDENHPEFDSIYLLATCLDINYRIFVLSDQSVQDVLVKKIVKVGQQMGLEYNSISNEEQNQDRDAHMETALEDNSRENFNTSSFRLLSKKIAQRLSTDTARSPSSLSGTSHVDDEDALRHYTTIESEFLDYFKLATHEMNLKNSSDVQTPMKMFWPPKFF</sequence>
<dbReference type="InterPro" id="IPR012337">
    <property type="entry name" value="RNaseH-like_sf"/>
</dbReference>
<gene>
    <name evidence="7" type="ORF">OUZ56_010517</name>
</gene>
<evidence type="ECO:0000256" key="1">
    <source>
        <dbReference type="ARBA" id="ARBA00004123"/>
    </source>
</evidence>
<dbReference type="Proteomes" id="UP001234178">
    <property type="component" value="Unassembled WGS sequence"/>
</dbReference>
<keyword evidence="8" id="KW-1185">Reference proteome</keyword>
<feature type="region of interest" description="Disordered" evidence="6">
    <location>
        <begin position="291"/>
        <end position="345"/>
    </location>
</feature>
<protein>
    <submittedName>
        <fullName evidence="7">Uncharacterized protein</fullName>
    </submittedName>
</protein>
<name>A0ABR0AIR5_9CRUS</name>
<reference evidence="7 8" key="1">
    <citation type="journal article" date="2023" name="Nucleic Acids Res.">
        <title>The hologenome of Daphnia magna reveals possible DNA methylation and microbiome-mediated evolution of the host genome.</title>
        <authorList>
            <person name="Chaturvedi A."/>
            <person name="Li X."/>
            <person name="Dhandapani V."/>
            <person name="Marshall H."/>
            <person name="Kissane S."/>
            <person name="Cuenca-Cambronero M."/>
            <person name="Asole G."/>
            <person name="Calvet F."/>
            <person name="Ruiz-Romero M."/>
            <person name="Marangio P."/>
            <person name="Guigo R."/>
            <person name="Rago D."/>
            <person name="Mirbahai L."/>
            <person name="Eastwood N."/>
            <person name="Colbourne J.K."/>
            <person name="Zhou J."/>
            <person name="Mallon E."/>
            <person name="Orsini L."/>
        </authorList>
    </citation>
    <scope>NUCLEOTIDE SEQUENCE [LARGE SCALE GENOMIC DNA]</scope>
    <source>
        <strain evidence="7">LRV0_1</strain>
    </source>
</reference>
<keyword evidence="3" id="KW-0863">Zinc-finger</keyword>